<evidence type="ECO:0000256" key="5">
    <source>
        <dbReference type="ARBA" id="ARBA00023136"/>
    </source>
</evidence>
<feature type="transmembrane region" description="Helical" evidence="7">
    <location>
        <begin position="215"/>
        <end position="233"/>
    </location>
</feature>
<feature type="transmembrane region" description="Helical" evidence="7">
    <location>
        <begin position="245"/>
        <end position="265"/>
    </location>
</feature>
<dbReference type="PANTHER" id="PTHR32322">
    <property type="entry name" value="INNER MEMBRANE TRANSPORTER"/>
    <property type="match status" value="1"/>
</dbReference>
<protein>
    <submittedName>
        <fullName evidence="9">EamA family transporter</fullName>
    </submittedName>
</protein>
<accession>A0ABU2L143</accession>
<gene>
    <name evidence="9" type="ORF">RM446_24350</name>
</gene>
<keyword evidence="4 7" id="KW-1133">Transmembrane helix</keyword>
<feature type="transmembrane region" description="Helical" evidence="7">
    <location>
        <begin position="80"/>
        <end position="98"/>
    </location>
</feature>
<feature type="transmembrane region" description="Helical" evidence="7">
    <location>
        <begin position="132"/>
        <end position="149"/>
    </location>
</feature>
<evidence type="ECO:0000256" key="6">
    <source>
        <dbReference type="SAM" id="MobiDB-lite"/>
    </source>
</evidence>
<proteinExistence type="inferred from homology"/>
<feature type="transmembrane region" description="Helical" evidence="7">
    <location>
        <begin position="50"/>
        <end position="68"/>
    </location>
</feature>
<feature type="transmembrane region" description="Helical" evidence="7">
    <location>
        <begin position="155"/>
        <end position="173"/>
    </location>
</feature>
<dbReference type="EMBL" id="JAVREK010000043">
    <property type="protein sequence ID" value="MDT0305268.1"/>
    <property type="molecule type" value="Genomic_DNA"/>
</dbReference>
<comment type="subcellular location">
    <subcellularLocation>
        <location evidence="1">Membrane</location>
        <topology evidence="1">Multi-pass membrane protein</topology>
    </subcellularLocation>
</comment>
<feature type="transmembrane region" description="Helical" evidence="7">
    <location>
        <begin position="271"/>
        <end position="290"/>
    </location>
</feature>
<dbReference type="PANTHER" id="PTHR32322:SF2">
    <property type="entry name" value="EAMA DOMAIN-CONTAINING PROTEIN"/>
    <property type="match status" value="1"/>
</dbReference>
<organism evidence="9 10">
    <name type="scientific">Streptomonospora wellingtoniae</name>
    <dbReference type="NCBI Taxonomy" id="3075544"/>
    <lineage>
        <taxon>Bacteria</taxon>
        <taxon>Bacillati</taxon>
        <taxon>Actinomycetota</taxon>
        <taxon>Actinomycetes</taxon>
        <taxon>Streptosporangiales</taxon>
        <taxon>Nocardiopsidaceae</taxon>
        <taxon>Streptomonospora</taxon>
    </lineage>
</organism>
<keyword evidence="3 7" id="KW-0812">Transmembrane</keyword>
<evidence type="ECO:0000256" key="7">
    <source>
        <dbReference type="SAM" id="Phobius"/>
    </source>
</evidence>
<evidence type="ECO:0000313" key="10">
    <source>
        <dbReference type="Proteomes" id="UP001183226"/>
    </source>
</evidence>
<dbReference type="Pfam" id="PF00892">
    <property type="entry name" value="EamA"/>
    <property type="match status" value="1"/>
</dbReference>
<feature type="transmembrane region" description="Helical" evidence="7">
    <location>
        <begin position="104"/>
        <end position="125"/>
    </location>
</feature>
<sequence>MITSLLSPVRAALGRMPPALLLLGGMFVLHTGSALAVRAFSDAGPMGVTWLRLLWAALILGALGGRPLWRALRTAAPRDLGAAVILGTISAGMMVFYSEATARIDLGTATALEFLGPLAVAVLALRRRREAVWIAAAAVGVLLLTRPWSGGADPLGVVLALSGAVCVAFYIVLTQRVGSTFRAVHGLAVAMAVSAVLTAPLGLPQVLAAPDIPEVLGVTLMIAVLFPLVPFLLEMLVLQRMGRTAFSTFGSLDPAVSLVMGMAVIGQSPAMIQAAGMALVVAAGIGAARGGRSARSEPRRGRPAPANGRPLGGGGADTAPEPPSAPGGAELVRTPERVG</sequence>
<evidence type="ECO:0000256" key="3">
    <source>
        <dbReference type="ARBA" id="ARBA00022692"/>
    </source>
</evidence>
<evidence type="ECO:0000313" key="9">
    <source>
        <dbReference type="EMBL" id="MDT0305268.1"/>
    </source>
</evidence>
<comment type="caution">
    <text evidence="9">The sequence shown here is derived from an EMBL/GenBank/DDBJ whole genome shotgun (WGS) entry which is preliminary data.</text>
</comment>
<feature type="transmembrane region" description="Helical" evidence="7">
    <location>
        <begin position="185"/>
        <end position="203"/>
    </location>
</feature>
<keyword evidence="10" id="KW-1185">Reference proteome</keyword>
<dbReference type="InterPro" id="IPR000620">
    <property type="entry name" value="EamA_dom"/>
</dbReference>
<evidence type="ECO:0000256" key="2">
    <source>
        <dbReference type="ARBA" id="ARBA00007362"/>
    </source>
</evidence>
<dbReference type="Proteomes" id="UP001183226">
    <property type="component" value="Unassembled WGS sequence"/>
</dbReference>
<keyword evidence="5 7" id="KW-0472">Membrane</keyword>
<feature type="region of interest" description="Disordered" evidence="6">
    <location>
        <begin position="291"/>
        <end position="339"/>
    </location>
</feature>
<dbReference type="RefSeq" id="WP_311547783.1">
    <property type="nucleotide sequence ID" value="NZ_JAVREK010000043.1"/>
</dbReference>
<evidence type="ECO:0000256" key="1">
    <source>
        <dbReference type="ARBA" id="ARBA00004141"/>
    </source>
</evidence>
<name>A0ABU2L143_9ACTN</name>
<comment type="similarity">
    <text evidence="2">Belongs to the EamA transporter family.</text>
</comment>
<evidence type="ECO:0000259" key="8">
    <source>
        <dbReference type="Pfam" id="PF00892"/>
    </source>
</evidence>
<reference evidence="10" key="1">
    <citation type="submission" date="2023-07" db="EMBL/GenBank/DDBJ databases">
        <title>30 novel species of actinomycetes from the DSMZ collection.</title>
        <authorList>
            <person name="Nouioui I."/>
        </authorList>
    </citation>
    <scope>NUCLEOTIDE SEQUENCE [LARGE SCALE GENOMIC DNA]</scope>
    <source>
        <strain evidence="10">DSM 45055</strain>
    </source>
</reference>
<dbReference type="InterPro" id="IPR050638">
    <property type="entry name" value="AA-Vitamin_Transporters"/>
</dbReference>
<evidence type="ECO:0000256" key="4">
    <source>
        <dbReference type="ARBA" id="ARBA00022989"/>
    </source>
</evidence>
<feature type="domain" description="EamA" evidence="8">
    <location>
        <begin position="155"/>
        <end position="283"/>
    </location>
</feature>